<feature type="domain" description="RecA family profile 1" evidence="14">
    <location>
        <begin position="67"/>
        <end position="216"/>
    </location>
</feature>
<accession>A0A5R8QGP3</accession>
<evidence type="ECO:0000313" key="16">
    <source>
        <dbReference type="Proteomes" id="UP000306912"/>
    </source>
</evidence>
<evidence type="ECO:0000256" key="4">
    <source>
        <dbReference type="ARBA" id="ARBA00022771"/>
    </source>
</evidence>
<dbReference type="NCBIfam" id="TIGR00416">
    <property type="entry name" value="sms"/>
    <property type="match status" value="1"/>
</dbReference>
<feature type="binding site" evidence="11">
    <location>
        <begin position="96"/>
        <end position="103"/>
    </location>
    <ligand>
        <name>ATP</name>
        <dbReference type="ChEBI" id="CHEBI:30616"/>
    </ligand>
</feature>
<dbReference type="Pfam" id="PF13541">
    <property type="entry name" value="ChlI"/>
    <property type="match status" value="1"/>
</dbReference>
<dbReference type="OrthoDB" id="9803906at2"/>
<dbReference type="CDD" id="cd01121">
    <property type="entry name" value="RadA_SMS_N"/>
    <property type="match status" value="1"/>
</dbReference>
<dbReference type="GO" id="GO:0008270">
    <property type="term" value="F:zinc ion binding"/>
    <property type="evidence" value="ECO:0007669"/>
    <property type="project" value="UniProtKB-KW"/>
</dbReference>
<evidence type="ECO:0000256" key="3">
    <source>
        <dbReference type="ARBA" id="ARBA00022763"/>
    </source>
</evidence>
<dbReference type="InterPro" id="IPR004504">
    <property type="entry name" value="DNA_repair_RadA"/>
</dbReference>
<evidence type="ECO:0000256" key="5">
    <source>
        <dbReference type="ARBA" id="ARBA00022801"/>
    </source>
</evidence>
<dbReference type="FunFam" id="3.40.50.300:FF:000050">
    <property type="entry name" value="DNA repair protein RadA"/>
    <property type="match status" value="1"/>
</dbReference>
<dbReference type="InterPro" id="IPR027417">
    <property type="entry name" value="P-loop_NTPase"/>
</dbReference>
<gene>
    <name evidence="11 15" type="primary">radA</name>
    <name evidence="15" type="ORF">FEZ08_00640</name>
</gene>
<dbReference type="AlphaFoldDB" id="A0A5R8QGP3"/>
<dbReference type="PANTHER" id="PTHR32472:SF10">
    <property type="entry name" value="DNA REPAIR PROTEIN RADA-LIKE PROTEIN"/>
    <property type="match status" value="1"/>
</dbReference>
<sequence>MAKEKTVFYCKECGTESLRWIGKCPGCGAWNSMVEHKEVKKTKANRGFINTAETARPLKIDAIPSQDQQRLATNMSEFDQLVGGGIVVGSLTLIGGEPGIGKSTLLLQLAENIAKTGKKVLYVSGEESMYQIKLRAERLGVADDNILIYAENSIEQILACIESENPEFLIIDSIQTVYVESVDNTPGSVTQIRESAAYLMKIAKQLHIATFLVGHVTKEGSIAGPKILEHMVDTVLYFEGEQNDMYRILRTVKNRFGAANEIAVFEMKEEGLVQIINPSEIFLEERQEEKSGISVVATVEGTRPVLIEIQSLLAPTFFGNPRRTSSGIEHNRTALILAVLETRAGLALQNQDVYLKVVAGMKIADPAADLGIACSVASAFYNKPLPAATVVIGELGLTGEVRRVSRIEERINEARKLGFEQIFVPKGNWTHIKDKQYVKSVETIGDLLKALKLQGKQ</sequence>
<evidence type="ECO:0000256" key="11">
    <source>
        <dbReference type="HAMAP-Rule" id="MF_01498"/>
    </source>
</evidence>
<keyword evidence="7 11" id="KW-0067">ATP-binding</keyword>
<dbReference type="Gene3D" id="3.40.50.300">
    <property type="entry name" value="P-loop containing nucleotide triphosphate hydrolases"/>
    <property type="match status" value="1"/>
</dbReference>
<dbReference type="GO" id="GO:0140664">
    <property type="term" value="F:ATP-dependent DNA damage sensor activity"/>
    <property type="evidence" value="ECO:0007669"/>
    <property type="project" value="InterPro"/>
</dbReference>
<name>A0A5R8QGP3_9FIRM</name>
<evidence type="ECO:0000259" key="14">
    <source>
        <dbReference type="PROSITE" id="PS50162"/>
    </source>
</evidence>
<dbReference type="SUPFAM" id="SSF52540">
    <property type="entry name" value="P-loop containing nucleoside triphosphate hydrolases"/>
    <property type="match status" value="1"/>
</dbReference>
<dbReference type="Proteomes" id="UP000306912">
    <property type="component" value="Unassembled WGS sequence"/>
</dbReference>
<dbReference type="InterPro" id="IPR020588">
    <property type="entry name" value="RecA_ATP-bd"/>
</dbReference>
<dbReference type="Gene3D" id="3.30.230.10">
    <property type="match status" value="1"/>
</dbReference>
<dbReference type="RefSeq" id="WP_138189767.1">
    <property type="nucleotide sequence ID" value="NZ_VBWP01000001.1"/>
</dbReference>
<keyword evidence="8 11" id="KW-0346">Stress response</keyword>
<dbReference type="GO" id="GO:0003684">
    <property type="term" value="F:damaged DNA binding"/>
    <property type="evidence" value="ECO:0007669"/>
    <property type="project" value="InterPro"/>
</dbReference>
<feature type="region of interest" description="Lon-protease-like" evidence="11">
    <location>
        <begin position="352"/>
        <end position="457"/>
    </location>
</feature>
<evidence type="ECO:0000256" key="6">
    <source>
        <dbReference type="ARBA" id="ARBA00022833"/>
    </source>
</evidence>
<evidence type="ECO:0000256" key="9">
    <source>
        <dbReference type="ARBA" id="ARBA00023125"/>
    </source>
</evidence>
<feature type="short sequence motif" description="RadA KNRFG motif" evidence="11">
    <location>
        <begin position="253"/>
        <end position="257"/>
    </location>
</feature>
<dbReference type="FunCoup" id="A0A5R8QGP3">
    <property type="interactions" value="274"/>
</dbReference>
<evidence type="ECO:0000313" key="15">
    <source>
        <dbReference type="EMBL" id="TLG77158.1"/>
    </source>
</evidence>
<dbReference type="Pfam" id="PF18073">
    <property type="entry name" value="Zn_ribbon_LapB"/>
    <property type="match status" value="1"/>
</dbReference>
<dbReference type="InterPro" id="IPR041166">
    <property type="entry name" value="Rubredoxin_2"/>
</dbReference>
<keyword evidence="5" id="KW-0378">Hydrolase</keyword>
<dbReference type="SUPFAM" id="SSF54211">
    <property type="entry name" value="Ribosomal protein S5 domain 2-like"/>
    <property type="match status" value="1"/>
</dbReference>
<evidence type="ECO:0000256" key="7">
    <source>
        <dbReference type="ARBA" id="ARBA00022840"/>
    </source>
</evidence>
<evidence type="ECO:0000256" key="13">
    <source>
        <dbReference type="RuleBase" id="RU003555"/>
    </source>
</evidence>
<comment type="function">
    <text evidence="13">DNA-dependent ATPase involved in processing of recombination intermediates, plays a role in repairing DNA breaks. Stimulates the branch migration of RecA-mediated strand transfer reactions, allowing the 3' invading strand to extend heteroduplex DNA faster. Binds ssDNA in the presence of ADP but not other nucleotides, has ATPase activity that is stimulated by ssDNA and various branched DNA structures, but inhibited by SSB. Does not have RecA's homology-searching function.</text>
</comment>
<dbReference type="PANTHER" id="PTHR32472">
    <property type="entry name" value="DNA REPAIR PROTEIN RADA"/>
    <property type="match status" value="1"/>
</dbReference>
<dbReference type="InParanoid" id="A0A5R8QGP3"/>
<keyword evidence="2 11" id="KW-0547">Nucleotide-binding</keyword>
<keyword evidence="1 11" id="KW-0479">Metal-binding</keyword>
<keyword evidence="6 13" id="KW-0862">Zinc</keyword>
<comment type="similarity">
    <text evidence="11 13">Belongs to the RecA family. RadA subfamily.</text>
</comment>
<dbReference type="GO" id="GO:0016787">
    <property type="term" value="F:hydrolase activity"/>
    <property type="evidence" value="ECO:0007669"/>
    <property type="project" value="UniProtKB-KW"/>
</dbReference>
<organism evidence="15 16">
    <name type="scientific">Culicoidibacter larvae</name>
    <dbReference type="NCBI Taxonomy" id="2579976"/>
    <lineage>
        <taxon>Bacteria</taxon>
        <taxon>Bacillati</taxon>
        <taxon>Bacillota</taxon>
        <taxon>Culicoidibacteria</taxon>
        <taxon>Culicoidibacterales</taxon>
        <taxon>Culicoidibacteraceae</taxon>
        <taxon>Culicoidibacter</taxon>
    </lineage>
</organism>
<dbReference type="GO" id="GO:0005829">
    <property type="term" value="C:cytosol"/>
    <property type="evidence" value="ECO:0007669"/>
    <property type="project" value="TreeGrafter"/>
</dbReference>
<comment type="function">
    <text evidence="11">Plays a role in repairing double-strand DNA breaks, probably involving stabilizing or processing branched DNA or blocked replication forks.</text>
</comment>
<evidence type="ECO:0000256" key="1">
    <source>
        <dbReference type="ARBA" id="ARBA00022723"/>
    </source>
</evidence>
<evidence type="ECO:0000256" key="10">
    <source>
        <dbReference type="ARBA" id="ARBA00023204"/>
    </source>
</evidence>
<dbReference type="SMART" id="SM00382">
    <property type="entry name" value="AAA"/>
    <property type="match status" value="1"/>
</dbReference>
<dbReference type="InterPro" id="IPR003593">
    <property type="entry name" value="AAA+_ATPase"/>
</dbReference>
<keyword evidence="9 11" id="KW-0238">DNA-binding</keyword>
<evidence type="ECO:0000256" key="2">
    <source>
        <dbReference type="ARBA" id="ARBA00022741"/>
    </source>
</evidence>
<dbReference type="HAMAP" id="MF_01498">
    <property type="entry name" value="RadA_bact"/>
    <property type="match status" value="1"/>
</dbReference>
<dbReference type="PRINTS" id="PR01874">
    <property type="entry name" value="DNAREPAIRADA"/>
</dbReference>
<dbReference type="PROSITE" id="PS50162">
    <property type="entry name" value="RECA_2"/>
    <property type="match status" value="1"/>
</dbReference>
<keyword evidence="4 13" id="KW-0863">Zinc-finger</keyword>
<comment type="caution">
    <text evidence="15">The sequence shown here is derived from an EMBL/GenBank/DDBJ whole genome shotgun (WGS) entry which is preliminary data.</text>
</comment>
<proteinExistence type="inferred from homology"/>
<reference evidence="15 16" key="1">
    <citation type="submission" date="2019-05" db="EMBL/GenBank/DDBJ databases">
        <title>Culicoidintestinum kansasii gen. nov., sp. nov. from the gastrointestinal tract of the biting midge, Culicoides sonorensis.</title>
        <authorList>
            <person name="Neupane S."/>
            <person name="Ghosh A."/>
            <person name="Gunther S."/>
            <person name="Martin K."/>
            <person name="Zurek L."/>
        </authorList>
    </citation>
    <scope>NUCLEOTIDE SEQUENCE [LARGE SCALE GENOMIC DNA]</scope>
    <source>
        <strain evidence="15 16">CS-1</strain>
    </source>
</reference>
<keyword evidence="16" id="KW-1185">Reference proteome</keyword>
<evidence type="ECO:0000256" key="8">
    <source>
        <dbReference type="ARBA" id="ARBA00023016"/>
    </source>
</evidence>
<dbReference type="GO" id="GO:0005524">
    <property type="term" value="F:ATP binding"/>
    <property type="evidence" value="ECO:0007669"/>
    <property type="project" value="UniProtKB-UniRule"/>
</dbReference>
<dbReference type="InterPro" id="IPR014721">
    <property type="entry name" value="Ribsml_uS5_D2-typ_fold_subgr"/>
</dbReference>
<protein>
    <recommendedName>
        <fullName evidence="11 12">DNA repair protein RadA</fullName>
    </recommendedName>
</protein>
<dbReference type="EMBL" id="VBWP01000001">
    <property type="protein sequence ID" value="TLG77158.1"/>
    <property type="molecule type" value="Genomic_DNA"/>
</dbReference>
<keyword evidence="3 11" id="KW-0227">DNA damage</keyword>
<dbReference type="Pfam" id="PF13481">
    <property type="entry name" value="AAA_25"/>
    <property type="match status" value="1"/>
</dbReference>
<comment type="domain">
    <text evidence="11">The middle region has homology to RecA with ATPase motifs including the RadA KNRFG motif, while the C-terminus is homologous to Lon protease.</text>
</comment>
<dbReference type="GO" id="GO:0000725">
    <property type="term" value="P:recombinational repair"/>
    <property type="evidence" value="ECO:0007669"/>
    <property type="project" value="UniProtKB-UniRule"/>
</dbReference>
<evidence type="ECO:0000256" key="12">
    <source>
        <dbReference type="NCBIfam" id="TIGR00416"/>
    </source>
</evidence>
<keyword evidence="10 11" id="KW-0234">DNA repair</keyword>
<dbReference type="InterPro" id="IPR020568">
    <property type="entry name" value="Ribosomal_Su5_D2-typ_SF"/>
</dbReference>